<name>A0AAD6X2G2_9AGAR</name>
<comment type="caution">
    <text evidence="2">The sequence shown here is derived from an EMBL/GenBank/DDBJ whole genome shotgun (WGS) entry which is preliminary data.</text>
</comment>
<protein>
    <submittedName>
        <fullName evidence="2">Uncharacterized protein</fullName>
    </submittedName>
</protein>
<feature type="compositionally biased region" description="Polar residues" evidence="1">
    <location>
        <begin position="222"/>
        <end position="232"/>
    </location>
</feature>
<feature type="compositionally biased region" description="Polar residues" evidence="1">
    <location>
        <begin position="32"/>
        <end position="45"/>
    </location>
</feature>
<evidence type="ECO:0000313" key="3">
    <source>
        <dbReference type="Proteomes" id="UP001218188"/>
    </source>
</evidence>
<gene>
    <name evidence="2" type="ORF">C8F04DRAFT_1261056</name>
</gene>
<feature type="compositionally biased region" description="Low complexity" evidence="1">
    <location>
        <begin position="212"/>
        <end position="221"/>
    </location>
</feature>
<feature type="compositionally biased region" description="Basic and acidic residues" evidence="1">
    <location>
        <begin position="196"/>
        <end position="211"/>
    </location>
</feature>
<feature type="region of interest" description="Disordered" evidence="1">
    <location>
        <begin position="27"/>
        <end position="46"/>
    </location>
</feature>
<feature type="region of interest" description="Disordered" evidence="1">
    <location>
        <begin position="196"/>
        <end position="274"/>
    </location>
</feature>
<proteinExistence type="predicted"/>
<organism evidence="2 3">
    <name type="scientific">Mycena alexandri</name>
    <dbReference type="NCBI Taxonomy" id="1745969"/>
    <lineage>
        <taxon>Eukaryota</taxon>
        <taxon>Fungi</taxon>
        <taxon>Dikarya</taxon>
        <taxon>Basidiomycota</taxon>
        <taxon>Agaricomycotina</taxon>
        <taxon>Agaricomycetes</taxon>
        <taxon>Agaricomycetidae</taxon>
        <taxon>Agaricales</taxon>
        <taxon>Marasmiineae</taxon>
        <taxon>Mycenaceae</taxon>
        <taxon>Mycena</taxon>
    </lineage>
</organism>
<feature type="compositionally biased region" description="Basic and acidic residues" evidence="1">
    <location>
        <begin position="255"/>
        <end position="267"/>
    </location>
</feature>
<dbReference type="AlphaFoldDB" id="A0AAD6X2G2"/>
<feature type="compositionally biased region" description="Polar residues" evidence="1">
    <location>
        <begin position="362"/>
        <end position="381"/>
    </location>
</feature>
<sequence>MSRSRKKTSSPIPVTSRLTRARAASLSLRSLNSDNESNEPVTTAETYIDDIAEESGAEAAVDDDNNTAEDDNSLKDFINDESELSDLTEEENMHLTTNEADGIIEVSEAESNTPRVKSGRKRVNKKRGPVVDINSDAEDAESTTMLDSSDTMYTKSSAVKASTLPLPISTQHASTPHCFSILDVALGQLNQEAVADDTHVDSPDAQSDKTMESSSQQSEQSIAPTPSKQSSPGVVVPTALVTSIDHSAGRSVPDTSHKPPVDNDIDNRANNTGPTETEHPLFALAAQADVPGNLSALLSTLAKDPNLTAAFMAQVLQNAQPMAMVQGGQRVSLEHSAARGGPHTQEPVVATTVEATESMQVETAPHTQSAMETLRPSTPENTVPPGDDAPQFQSALAPGFKIKSDTAKGKQRDIGPGSPSTPSPIKSNIRNLFSTPLSSKKLVGVSESMTSTSNSPAGVKRENDDALADSPIPKRQKEDSKVRKITYNPNIPCGVTNLKLQDESLQPTYVGLPNLPGGMEIKPSFDRTVDENPGKIGGRLKFSVWPTMLVDASPETIESAVTFTFAANYYVNPSRASPALMVLRSSGDENQWRLSVGRHGAICVSCGMCTESNIMYPVESGGKGGITRYRKYLCLMLHNQDWERWEAFIPAPETMEAESNLARKTKKGIFAYVDADDAAEGSSSANPKYSSSYSLKFDDKISVYDARGVAFDFEKNIDKLASLLPPFEGEIPLGSFITAGYSVASFMGNASGVIGSKTFHIGPNILWVILCGTSVDVDESD</sequence>
<feature type="compositionally biased region" description="Low complexity" evidence="1">
    <location>
        <begin position="414"/>
        <end position="427"/>
    </location>
</feature>
<reference evidence="2" key="1">
    <citation type="submission" date="2023-03" db="EMBL/GenBank/DDBJ databases">
        <title>Massive genome expansion in bonnet fungi (Mycena s.s.) driven by repeated elements and novel gene families across ecological guilds.</title>
        <authorList>
            <consortium name="Lawrence Berkeley National Laboratory"/>
            <person name="Harder C.B."/>
            <person name="Miyauchi S."/>
            <person name="Viragh M."/>
            <person name="Kuo A."/>
            <person name="Thoen E."/>
            <person name="Andreopoulos B."/>
            <person name="Lu D."/>
            <person name="Skrede I."/>
            <person name="Drula E."/>
            <person name="Henrissat B."/>
            <person name="Morin E."/>
            <person name="Kohler A."/>
            <person name="Barry K."/>
            <person name="LaButti K."/>
            <person name="Morin E."/>
            <person name="Salamov A."/>
            <person name="Lipzen A."/>
            <person name="Mereny Z."/>
            <person name="Hegedus B."/>
            <person name="Baldrian P."/>
            <person name="Stursova M."/>
            <person name="Weitz H."/>
            <person name="Taylor A."/>
            <person name="Grigoriev I.V."/>
            <person name="Nagy L.G."/>
            <person name="Martin F."/>
            <person name="Kauserud H."/>
        </authorList>
    </citation>
    <scope>NUCLEOTIDE SEQUENCE</scope>
    <source>
        <strain evidence="2">CBHHK200</strain>
    </source>
</reference>
<dbReference type="EMBL" id="JARJCM010000066">
    <property type="protein sequence ID" value="KAJ7033245.1"/>
    <property type="molecule type" value="Genomic_DNA"/>
</dbReference>
<keyword evidence="3" id="KW-1185">Reference proteome</keyword>
<feature type="compositionally biased region" description="Polar residues" evidence="1">
    <location>
        <begin position="428"/>
        <end position="438"/>
    </location>
</feature>
<evidence type="ECO:0000313" key="2">
    <source>
        <dbReference type="EMBL" id="KAJ7033245.1"/>
    </source>
</evidence>
<feature type="region of interest" description="Disordered" evidence="1">
    <location>
        <begin position="362"/>
        <end position="481"/>
    </location>
</feature>
<feature type="compositionally biased region" description="Basic and acidic residues" evidence="1">
    <location>
        <begin position="402"/>
        <end position="413"/>
    </location>
</feature>
<feature type="compositionally biased region" description="Polar residues" evidence="1">
    <location>
        <begin position="447"/>
        <end position="456"/>
    </location>
</feature>
<evidence type="ECO:0000256" key="1">
    <source>
        <dbReference type="SAM" id="MobiDB-lite"/>
    </source>
</evidence>
<dbReference type="Proteomes" id="UP001218188">
    <property type="component" value="Unassembled WGS sequence"/>
</dbReference>
<accession>A0AAD6X2G2</accession>